<dbReference type="PANTHER" id="PTHR34044">
    <property type="entry name" value="NUCLEAR PROTEIN"/>
    <property type="match status" value="1"/>
</dbReference>
<protein>
    <submittedName>
        <fullName evidence="1">Uncharacterized protein</fullName>
    </submittedName>
</protein>
<dbReference type="PANTHER" id="PTHR34044:SF1">
    <property type="entry name" value="NUCLEAR PROTEIN"/>
    <property type="match status" value="1"/>
</dbReference>
<name>B8LPL2_PICSI</name>
<sequence length="311" mass="34196">MAHTLILPSSYPHFRYIPPSSHTNPKFNKSLCSANYPRIRVSAAMAAVQESVIPSVIIGAGRVGQALQNMGTGKDIIVRRGEKVPENFPGPIFVCTRNDDLDAVLEITPRPRWEDLVFFQNGMLEPWLQSKGLVNASQVLAYFAVAKLGEAPIDGKTETNPEGLTACSGKWASAIAARLHLAGLSCKVLDKGNFEKSMLEKLIWISAFMLVGARHQGSTVGTVEKEYRNEVVSLIKELASAAAAEKNIAFDQGLEERLCAYSRTVAHFPTALKEFKWRNGWFYLLSQKATADGRPDPCPIHTSWLKELGAI</sequence>
<dbReference type="AlphaFoldDB" id="B8LPL2"/>
<accession>B8LPL2</accession>
<evidence type="ECO:0000313" key="1">
    <source>
        <dbReference type="EMBL" id="ABR17592.1"/>
    </source>
</evidence>
<organism evidence="1">
    <name type="scientific">Picea sitchensis</name>
    <name type="common">Sitka spruce</name>
    <name type="synonym">Pinus sitchensis</name>
    <dbReference type="NCBI Taxonomy" id="3332"/>
    <lineage>
        <taxon>Eukaryota</taxon>
        <taxon>Viridiplantae</taxon>
        <taxon>Streptophyta</taxon>
        <taxon>Embryophyta</taxon>
        <taxon>Tracheophyta</taxon>
        <taxon>Spermatophyta</taxon>
        <taxon>Pinopsida</taxon>
        <taxon>Pinidae</taxon>
        <taxon>Conifers I</taxon>
        <taxon>Pinales</taxon>
        <taxon>Pinaceae</taxon>
        <taxon>Picea</taxon>
    </lineage>
</organism>
<dbReference type="EMBL" id="EF677790">
    <property type="protein sequence ID" value="ABR17592.1"/>
    <property type="molecule type" value="mRNA"/>
</dbReference>
<reference evidence="1" key="1">
    <citation type="submission" date="2007-06" db="EMBL/GenBank/DDBJ databases">
        <title>Full length cDNA sequences from Sitka Spruce (Picea sitchensis).</title>
        <authorList>
            <person name="Ralph S.G."/>
            <person name="Chun H.E."/>
            <person name="Liao N."/>
            <person name="Ali J."/>
            <person name="Reid K."/>
            <person name="Kolosova N."/>
            <person name="Cooper N."/>
            <person name="Cullis C."/>
            <person name="Jancsik S."/>
            <person name="Moore R."/>
            <person name="Mayo M."/>
            <person name="Wagner S."/>
            <person name="Holt R.A."/>
            <person name="Jones S.J.M."/>
            <person name="Marra M.A."/>
            <person name="Ritland C.E."/>
            <person name="Ritland K."/>
            <person name="Bohlmann J."/>
        </authorList>
    </citation>
    <scope>NUCLEOTIDE SEQUENCE</scope>
    <source>
        <tissue evidence="1">Green portion of the leader tissue</tissue>
    </source>
</reference>
<proteinExistence type="evidence at transcript level"/>